<evidence type="ECO:0000256" key="1">
    <source>
        <dbReference type="ARBA" id="ARBA00007637"/>
    </source>
</evidence>
<dbReference type="EMBL" id="MEVT01000008">
    <property type="protein sequence ID" value="OGC63256.1"/>
    <property type="molecule type" value="Genomic_DNA"/>
</dbReference>
<dbReference type="Gene3D" id="3.40.50.720">
    <property type="entry name" value="NAD(P)-binding Rossmann-like Domain"/>
    <property type="match status" value="1"/>
</dbReference>
<accession>A0A1F4W1G8</accession>
<dbReference type="InterPro" id="IPR036291">
    <property type="entry name" value="NAD(P)-bd_dom_sf"/>
</dbReference>
<evidence type="ECO:0000313" key="4">
    <source>
        <dbReference type="Proteomes" id="UP000176614"/>
    </source>
</evidence>
<protein>
    <recommendedName>
        <fullName evidence="2">NAD-dependent epimerase/dehydratase domain-containing protein</fullName>
    </recommendedName>
</protein>
<dbReference type="Pfam" id="PF01370">
    <property type="entry name" value="Epimerase"/>
    <property type="match status" value="1"/>
</dbReference>
<dbReference type="Gene3D" id="3.90.25.10">
    <property type="entry name" value="UDP-galactose 4-epimerase, domain 1"/>
    <property type="match status" value="1"/>
</dbReference>
<evidence type="ECO:0000313" key="3">
    <source>
        <dbReference type="EMBL" id="OGC63256.1"/>
    </source>
</evidence>
<sequence>MKNVIITGATGFYGHHLVRYLLATTDWNIIAMGRENYAGNLNRLYELEEFRNNKDRVRIIWHDLRSAINDVVGRQITRGEHVDYIFHTAASSHVTRSIQDPMSFVYDNVVGTANLLEFARKLEGLTRFLYFSTDEVFGPSAGDGYKFKPWDRYRAGNPYSATKAGGEELCVAYENTFKIPLIISHCMNILGERQHPEKYLPRIIKHIMSGEEVTVHTDSERKNPCKRHYIIADEVSNALTFMLENGKVGEKYNIEGQKELDNLELAKYVAGKLGMELKYKLVPAEVDRPGHDFEYALDNSALRSLGYTEKHSFSEKLDKAIYWYRDNPYWLAL</sequence>
<evidence type="ECO:0000259" key="2">
    <source>
        <dbReference type="Pfam" id="PF01370"/>
    </source>
</evidence>
<feature type="domain" description="NAD-dependent epimerase/dehydratase" evidence="2">
    <location>
        <begin position="4"/>
        <end position="254"/>
    </location>
</feature>
<dbReference type="PANTHER" id="PTHR43000">
    <property type="entry name" value="DTDP-D-GLUCOSE 4,6-DEHYDRATASE-RELATED"/>
    <property type="match status" value="1"/>
</dbReference>
<gene>
    <name evidence="3" type="ORF">A2264_01050</name>
</gene>
<dbReference type="Proteomes" id="UP000176614">
    <property type="component" value="Unassembled WGS sequence"/>
</dbReference>
<dbReference type="InterPro" id="IPR001509">
    <property type="entry name" value="Epimerase_deHydtase"/>
</dbReference>
<dbReference type="AlphaFoldDB" id="A0A1F4W1G8"/>
<dbReference type="SUPFAM" id="SSF51735">
    <property type="entry name" value="NAD(P)-binding Rossmann-fold domains"/>
    <property type="match status" value="1"/>
</dbReference>
<proteinExistence type="inferred from homology"/>
<name>A0A1F4W1G8_UNCKA</name>
<reference evidence="3 4" key="1">
    <citation type="journal article" date="2016" name="Nat. Commun.">
        <title>Thousands of microbial genomes shed light on interconnected biogeochemical processes in an aquifer system.</title>
        <authorList>
            <person name="Anantharaman K."/>
            <person name="Brown C.T."/>
            <person name="Hug L.A."/>
            <person name="Sharon I."/>
            <person name="Castelle C.J."/>
            <person name="Probst A.J."/>
            <person name="Thomas B.C."/>
            <person name="Singh A."/>
            <person name="Wilkins M.J."/>
            <person name="Karaoz U."/>
            <person name="Brodie E.L."/>
            <person name="Williams K.H."/>
            <person name="Hubbard S.S."/>
            <person name="Banfield J.F."/>
        </authorList>
    </citation>
    <scope>NUCLEOTIDE SEQUENCE [LARGE SCALE GENOMIC DNA]</scope>
</reference>
<comment type="caution">
    <text evidence="3">The sequence shown here is derived from an EMBL/GenBank/DDBJ whole genome shotgun (WGS) entry which is preliminary data.</text>
</comment>
<comment type="similarity">
    <text evidence="1">Belongs to the NAD(P)-dependent epimerase/dehydratase family.</text>
</comment>
<organism evidence="3 4">
    <name type="scientific">candidate division WWE3 bacterium RIFOXYA2_FULL_46_9</name>
    <dbReference type="NCBI Taxonomy" id="1802636"/>
    <lineage>
        <taxon>Bacteria</taxon>
        <taxon>Katanobacteria</taxon>
    </lineage>
</organism>